<feature type="compositionally biased region" description="Basic and acidic residues" evidence="1">
    <location>
        <begin position="152"/>
        <end position="173"/>
    </location>
</feature>
<feature type="compositionally biased region" description="Polar residues" evidence="1">
    <location>
        <begin position="442"/>
        <end position="452"/>
    </location>
</feature>
<organism evidence="2 3">
    <name type="scientific">Vibrio harveyi</name>
    <name type="common">Beneckea harveyi</name>
    <dbReference type="NCBI Taxonomy" id="669"/>
    <lineage>
        <taxon>Bacteria</taxon>
        <taxon>Pseudomonadati</taxon>
        <taxon>Pseudomonadota</taxon>
        <taxon>Gammaproteobacteria</taxon>
        <taxon>Vibrionales</taxon>
        <taxon>Vibrionaceae</taxon>
        <taxon>Vibrio</taxon>
    </lineage>
</organism>
<evidence type="ECO:0000256" key="1">
    <source>
        <dbReference type="SAM" id="MobiDB-lite"/>
    </source>
</evidence>
<name>A0A8B3DT07_VIBHA</name>
<feature type="compositionally biased region" description="Polar residues" evidence="1">
    <location>
        <begin position="174"/>
        <end position="186"/>
    </location>
</feature>
<protein>
    <submittedName>
        <fullName evidence="2">Uncharacterized protein</fullName>
    </submittedName>
</protein>
<dbReference type="AlphaFoldDB" id="A0A8B3DT07"/>
<comment type="caution">
    <text evidence="2">The sequence shown here is derived from an EMBL/GenBank/DDBJ whole genome shotgun (WGS) entry which is preliminary data.</text>
</comment>
<dbReference type="Proteomes" id="UP000253437">
    <property type="component" value="Unassembled WGS sequence"/>
</dbReference>
<dbReference type="EMBL" id="QOUW02000007">
    <property type="protein sequence ID" value="RIW17826.1"/>
    <property type="molecule type" value="Genomic_DNA"/>
</dbReference>
<proteinExistence type="predicted"/>
<evidence type="ECO:0000313" key="2">
    <source>
        <dbReference type="EMBL" id="RIW17826.1"/>
    </source>
</evidence>
<feature type="region of interest" description="Disordered" evidence="1">
    <location>
        <begin position="429"/>
        <end position="455"/>
    </location>
</feature>
<feature type="region of interest" description="Disordered" evidence="1">
    <location>
        <begin position="136"/>
        <end position="186"/>
    </location>
</feature>
<accession>A0A8B3DT07</accession>
<reference evidence="2 3" key="1">
    <citation type="submission" date="2018-08" db="EMBL/GenBank/DDBJ databases">
        <title>Vibrio harveyi strains pathogenic to white snook Centropomus viridis Lockington (1877) and potential probiotic bacteria.</title>
        <authorList>
            <person name="Soto-Rodriguez S."/>
            <person name="Gomez-Gil B."/>
            <person name="Lozano-Olvera R."/>
        </authorList>
    </citation>
    <scope>NUCLEOTIDE SEQUENCE [LARGE SCALE GENOMIC DNA]</scope>
    <source>
        <strain evidence="2 3">CAIM 1508</strain>
    </source>
</reference>
<evidence type="ECO:0000313" key="3">
    <source>
        <dbReference type="Proteomes" id="UP000253437"/>
    </source>
</evidence>
<sequence length="484" mass="55154">MARTDYKHHQSEFSKLLAKNPKLSLQEYCESVGLNYSTARRHLSKKDAKASVVTKITSAQNKASKGRAKTDWHGFLKLFLSQATVNPAYTIKEFAAENDLNAATTRRQFKQMRSLDEFSTLFDLYDEKKAQFQLTNNKRRSAKSGRTVDSWQGREAHAQARVDQVQSKKDHNSSPEPTQTDTNHTVMHTPATQVTAIDALCSSGSVARPRKHGGYLKMASVSSEILDAITEIDPLSVNQELLLARSNYLTMQQDMNNRVSKLLEMKANGEPLLNDDNEPMDIDNAIDRIRYGYAPRLRELEMSITQFTKAENKRYIDIRKQEFAELMMPAVLPAQQQRIVINLLEQRKKKNWTATETCQHIEAQGAEPPALLLHEAKLEMANVEVEIDDDGVDEEVLDIEFGQYTEEHNEQVNDWVDQRREEVAREIQQAEDREAGNLPEISPSQITENAETQEAYDELDEATSELFDLEDFEVLGGEEDQERT</sequence>
<gene>
    <name evidence="2" type="ORF">DS957_003390</name>
</gene>
<dbReference type="RefSeq" id="WP_114091660.1">
    <property type="nucleotide sequence ID" value="NZ_QOUW02000007.1"/>
</dbReference>